<proteinExistence type="predicted"/>
<evidence type="ECO:0000313" key="1">
    <source>
        <dbReference type="EMBL" id="KAB2329831.1"/>
    </source>
</evidence>
<evidence type="ECO:0000313" key="2">
    <source>
        <dbReference type="Proteomes" id="UP000441354"/>
    </source>
</evidence>
<dbReference type="EMBL" id="WBOT01000010">
    <property type="protein sequence ID" value="KAB2329831.1"/>
    <property type="molecule type" value="Genomic_DNA"/>
</dbReference>
<name>A0A7V7RIB1_9BACI</name>
<organism evidence="1 2">
    <name type="scientific">Bacillus mesophilum</name>
    <dbReference type="NCBI Taxonomy" id="1071718"/>
    <lineage>
        <taxon>Bacteria</taxon>
        <taxon>Bacillati</taxon>
        <taxon>Bacillota</taxon>
        <taxon>Bacilli</taxon>
        <taxon>Bacillales</taxon>
        <taxon>Bacillaceae</taxon>
        <taxon>Bacillus</taxon>
    </lineage>
</organism>
<accession>A0A7V7RIB1</accession>
<dbReference type="AlphaFoldDB" id="A0A7V7RIB1"/>
<dbReference type="RefSeq" id="WP_151575882.1">
    <property type="nucleotide sequence ID" value="NZ_WBOT01000010.1"/>
</dbReference>
<gene>
    <name evidence="1" type="ORF">F7732_20305</name>
</gene>
<comment type="caution">
    <text evidence="1">The sequence shown here is derived from an EMBL/GenBank/DDBJ whole genome shotgun (WGS) entry which is preliminary data.</text>
</comment>
<protein>
    <submittedName>
        <fullName evidence="1">Uncharacterized protein</fullName>
    </submittedName>
</protein>
<sequence length="72" mass="8137">MQIHFHATELMGEDDPMVIATEDGIEVTHQCKQNQCFMCSGHIDDPGNSRSIIETARSVQKKVEPLYLVEMC</sequence>
<reference evidence="1 2" key="1">
    <citation type="journal article" date="2014" name="Arch. Microbiol.">
        <title>Bacillus mesophilum sp. nov., strain IITR-54T, a novel 4-chlorobiphenyl dechlorinating bacterium.</title>
        <authorList>
            <person name="Manickam N."/>
            <person name="Singh N.K."/>
            <person name="Bajaj A."/>
            <person name="Kumar R.M."/>
            <person name="Kaur G."/>
            <person name="Kaur N."/>
            <person name="Bala M."/>
            <person name="Kumar A."/>
            <person name="Mayilraj S."/>
        </authorList>
    </citation>
    <scope>NUCLEOTIDE SEQUENCE [LARGE SCALE GENOMIC DNA]</scope>
    <source>
        <strain evidence="1 2">IITR-54</strain>
    </source>
</reference>
<dbReference type="OrthoDB" id="2887807at2"/>
<dbReference type="Proteomes" id="UP000441354">
    <property type="component" value="Unassembled WGS sequence"/>
</dbReference>
<keyword evidence="2" id="KW-1185">Reference proteome</keyword>